<accession>A0A507AXM6</accession>
<evidence type="ECO:0000313" key="2">
    <source>
        <dbReference type="EMBL" id="TPX11204.1"/>
    </source>
</evidence>
<feature type="region of interest" description="Disordered" evidence="1">
    <location>
        <begin position="191"/>
        <end position="212"/>
    </location>
</feature>
<proteinExistence type="predicted"/>
<dbReference type="GeneID" id="41968469"/>
<organism evidence="2 3">
    <name type="scientific">Thyridium curvatum</name>
    <dbReference type="NCBI Taxonomy" id="1093900"/>
    <lineage>
        <taxon>Eukaryota</taxon>
        <taxon>Fungi</taxon>
        <taxon>Dikarya</taxon>
        <taxon>Ascomycota</taxon>
        <taxon>Pezizomycotina</taxon>
        <taxon>Sordariomycetes</taxon>
        <taxon>Sordariomycetidae</taxon>
        <taxon>Thyridiales</taxon>
        <taxon>Thyridiaceae</taxon>
        <taxon>Thyridium</taxon>
    </lineage>
</organism>
<dbReference type="EMBL" id="SKBQ01000004">
    <property type="protein sequence ID" value="TPX11204.1"/>
    <property type="molecule type" value="Genomic_DNA"/>
</dbReference>
<feature type="region of interest" description="Disordered" evidence="1">
    <location>
        <begin position="135"/>
        <end position="168"/>
    </location>
</feature>
<dbReference type="RefSeq" id="XP_030992915.1">
    <property type="nucleotide sequence ID" value="XM_031132862.1"/>
</dbReference>
<gene>
    <name evidence="2" type="ORF">E0L32_001022</name>
</gene>
<evidence type="ECO:0000256" key="1">
    <source>
        <dbReference type="SAM" id="MobiDB-lite"/>
    </source>
</evidence>
<feature type="region of interest" description="Disordered" evidence="1">
    <location>
        <begin position="47"/>
        <end position="93"/>
    </location>
</feature>
<dbReference type="Proteomes" id="UP000319257">
    <property type="component" value="Unassembled WGS sequence"/>
</dbReference>
<reference evidence="2 3" key="1">
    <citation type="submission" date="2019-06" db="EMBL/GenBank/DDBJ databases">
        <title>Draft genome sequence of the filamentous fungus Phialemoniopsis curvata isolated from diesel fuel.</title>
        <authorList>
            <person name="Varaljay V.A."/>
            <person name="Lyon W.J."/>
            <person name="Crouch A.L."/>
            <person name="Drake C.E."/>
            <person name="Hollomon J.M."/>
            <person name="Nadeau L.J."/>
            <person name="Nunn H.S."/>
            <person name="Stevenson B.S."/>
            <person name="Bojanowski C.L."/>
            <person name="Crookes-Goodson W.J."/>
        </authorList>
    </citation>
    <scope>NUCLEOTIDE SEQUENCE [LARGE SCALE GENOMIC DNA]</scope>
    <source>
        <strain evidence="2 3">D216</strain>
    </source>
</reference>
<sequence length="275" mass="29490">MGYLDRSKQQAKGSSICYPKENAASYLRYLLSTVEVASNVAVVQSSQKNDLPPMSGRATSRPFPLARPPDFPPPPAPLGPLPPTLASLGTRATPPAPLRLEELGIAAGAGRGIHPGHDSGGVFCTTHRACSGSMYESSLRTPFPPPPPLPALDDDDDDEGGFGFGGSGLLRRSQLRQTWLPRKKLLACGLRHGSGGGGPSSPAPPSPQQDHPEPPLSLFFACSLAHFFCLSWTFSQTWCSVMLERNIFLWLGEKFLVVELTRAAVHELEILATIL</sequence>
<protein>
    <submittedName>
        <fullName evidence="2">Uncharacterized protein</fullName>
    </submittedName>
</protein>
<evidence type="ECO:0000313" key="3">
    <source>
        <dbReference type="Proteomes" id="UP000319257"/>
    </source>
</evidence>
<dbReference type="AlphaFoldDB" id="A0A507AXM6"/>
<comment type="caution">
    <text evidence="2">The sequence shown here is derived from an EMBL/GenBank/DDBJ whole genome shotgun (WGS) entry which is preliminary data.</text>
</comment>
<dbReference type="InParanoid" id="A0A507AXM6"/>
<feature type="compositionally biased region" description="Pro residues" evidence="1">
    <location>
        <begin position="65"/>
        <end position="83"/>
    </location>
</feature>
<name>A0A507AXM6_9PEZI</name>
<keyword evidence="3" id="KW-1185">Reference proteome</keyword>